<dbReference type="Proteomes" id="UP000295515">
    <property type="component" value="Unassembled WGS sequence"/>
</dbReference>
<dbReference type="InterPro" id="IPR036724">
    <property type="entry name" value="Cobalamin-bd_sf"/>
</dbReference>
<comment type="pathway">
    <text evidence="4">Amino-acid biosynthesis; L-methionine biosynthesis via de novo pathway; L-methionine from L-homocysteine (MetH route): step 1/1.</text>
</comment>
<evidence type="ECO:0000256" key="15">
    <source>
        <dbReference type="ARBA" id="ARBA00023167"/>
    </source>
</evidence>
<dbReference type="InterPro" id="IPR006158">
    <property type="entry name" value="Cobalamin-bd"/>
</dbReference>
<dbReference type="InterPro" id="IPR017215">
    <property type="entry name" value="MetH_bac"/>
</dbReference>
<evidence type="ECO:0000313" key="24">
    <source>
        <dbReference type="EMBL" id="TCW02170.1"/>
    </source>
</evidence>
<dbReference type="GO" id="GO:0046653">
    <property type="term" value="P:tetrahydrofolate metabolic process"/>
    <property type="evidence" value="ECO:0007669"/>
    <property type="project" value="TreeGrafter"/>
</dbReference>
<dbReference type="InterPro" id="IPR003726">
    <property type="entry name" value="HCY_dom"/>
</dbReference>
<comment type="function">
    <text evidence="17">Catalyzes the transfer of a methyl group from methyl-cobalamin to homocysteine, yielding enzyme-bound cob(I)alamin and methionine. Subsequently, remethylates the cofactor using methyltetrahydrofolate.</text>
</comment>
<dbReference type="GO" id="GO:0046872">
    <property type="term" value="F:metal ion binding"/>
    <property type="evidence" value="ECO:0007669"/>
    <property type="project" value="UniProtKB-KW"/>
</dbReference>
<evidence type="ECO:0000256" key="9">
    <source>
        <dbReference type="ARBA" id="ARBA00022605"/>
    </source>
</evidence>
<keyword evidence="10" id="KW-0846">Cobalamin</keyword>
<evidence type="ECO:0000256" key="12">
    <source>
        <dbReference type="ARBA" id="ARBA00022691"/>
    </source>
</evidence>
<dbReference type="InterPro" id="IPR050554">
    <property type="entry name" value="Met_Synthase/Corrinoid"/>
</dbReference>
<dbReference type="Gene3D" id="1.10.1240.10">
    <property type="entry name" value="Methionine synthase domain"/>
    <property type="match status" value="1"/>
</dbReference>
<dbReference type="SUPFAM" id="SSF82282">
    <property type="entry name" value="Homocysteine S-methyltransferase"/>
    <property type="match status" value="1"/>
</dbReference>
<evidence type="ECO:0000256" key="14">
    <source>
        <dbReference type="ARBA" id="ARBA00022833"/>
    </source>
</evidence>
<dbReference type="AlphaFoldDB" id="A0A4R3Z9S6"/>
<dbReference type="Pfam" id="PF02310">
    <property type="entry name" value="B12-binding"/>
    <property type="match status" value="1"/>
</dbReference>
<evidence type="ECO:0000259" key="23">
    <source>
        <dbReference type="PROSITE" id="PS51337"/>
    </source>
</evidence>
<dbReference type="GO" id="GO:0008705">
    <property type="term" value="F:methionine synthase activity"/>
    <property type="evidence" value="ECO:0007669"/>
    <property type="project" value="UniProtKB-EC"/>
</dbReference>
<feature type="domain" description="B12-binding" evidence="22">
    <location>
        <begin position="663"/>
        <end position="785"/>
    </location>
</feature>
<evidence type="ECO:0000256" key="16">
    <source>
        <dbReference type="ARBA" id="ARBA00023285"/>
    </source>
</evidence>
<dbReference type="PROSITE" id="PS50972">
    <property type="entry name" value="PTERIN_BINDING"/>
    <property type="match status" value="1"/>
</dbReference>
<evidence type="ECO:0000256" key="6">
    <source>
        <dbReference type="ARBA" id="ARBA00012032"/>
    </source>
</evidence>
<feature type="domain" description="B12-binding N-terminal" evidence="23">
    <location>
        <begin position="571"/>
        <end position="664"/>
    </location>
</feature>
<dbReference type="InterPro" id="IPR011005">
    <property type="entry name" value="Dihydropteroate_synth-like_sf"/>
</dbReference>
<feature type="binding site" evidence="19">
    <location>
        <position position="269"/>
    </location>
    <ligand>
        <name>Zn(2+)</name>
        <dbReference type="ChEBI" id="CHEBI:29105"/>
    </ligand>
</feature>
<keyword evidence="11 19" id="KW-0808">Transferase</keyword>
<evidence type="ECO:0000256" key="17">
    <source>
        <dbReference type="ARBA" id="ARBA00025552"/>
    </source>
</evidence>
<evidence type="ECO:0000259" key="22">
    <source>
        <dbReference type="PROSITE" id="PS51332"/>
    </source>
</evidence>
<dbReference type="GeneID" id="98914376"/>
<dbReference type="SUPFAM" id="SSF47644">
    <property type="entry name" value="Methionine synthase domain"/>
    <property type="match status" value="1"/>
</dbReference>
<dbReference type="Pfam" id="PF00809">
    <property type="entry name" value="Pterin_bind"/>
    <property type="match status" value="1"/>
</dbReference>
<evidence type="ECO:0000256" key="5">
    <source>
        <dbReference type="ARBA" id="ARBA00010398"/>
    </source>
</evidence>
<gene>
    <name evidence="24" type="ORF">EDD60_102135</name>
</gene>
<sequence>MLRDRLKKDLLIFDGAMGTQLQNAGLKAGEIPEVYNIEYPEIIIDIHERYLKAGADFITANTFGCNPLKMNDSGYCYCDLLKAAIKNAKIARERVNKEAYIVLDIGPIGQLLEPLGTLSLDEAYEIIASQVLMVKDDVDVVLLETMTDLYEVKAGILAVKENSDLPVFVTMTFEQNKRTLTGSDSITFVNVVEGLGADALGVNCSLGPTELKPIIDELLENTSLPILVQPNAGLPCLEDGQTKYQMTSSAFVEGMMDYMHQGVSMVGGCCGTTPEFIAAIKKVAPCHVTPRQVKKYTRVSSQNQTVTFNGQVVVCGERLNPTGKKKLKAALKEERYDECVVEGIKQQQAGADILDVNVGLPGIDEPSTMVKVIRLLQEVINLPLQIDSSSPAAIEKACRYYNGKPLINSVNGKDEVMEAIFPIVKKYGGVVIGLTLEDGIPLLAEERLKIARKIINKAAEYGIGKENIIIDCLTLTASAQQKEVQETLKALTLVKQELGVHTVLGVSNVSFGLPNRPLLNRTFLTLALHSGLDLPIINPLDQQLMDSIAAYNVLYNFDQDSSHYIVMQSNVQLETVKNPSTFTLEDMIIHGLKDEVQTKTKEVLQAHEAMDVINQMIIPALNQVGQDYETNKIFLPQLMQSAQTTKLAFEIVKSTFAIDSQTKGPIMMCTVEGDVHDIGKNIVKVVLESYGYQVIDLGKDVKVEKVVEAYHRCHPKMIGLSALMTTTVVNMKRTIEALKAIPVDCPIWVGGAVLTQEIADEIGADYYSEDAMASVTLLNEILKEE</sequence>
<dbReference type="GO" id="GO:0050667">
    <property type="term" value="P:homocysteine metabolic process"/>
    <property type="evidence" value="ECO:0007669"/>
    <property type="project" value="TreeGrafter"/>
</dbReference>
<dbReference type="InterPro" id="IPR036594">
    <property type="entry name" value="Meth_synthase_dom"/>
</dbReference>
<dbReference type="Pfam" id="PF02607">
    <property type="entry name" value="B12-binding_2"/>
    <property type="match status" value="1"/>
</dbReference>
<dbReference type="PANTHER" id="PTHR45833:SF1">
    <property type="entry name" value="METHIONINE SYNTHASE"/>
    <property type="match status" value="1"/>
</dbReference>
<comment type="similarity">
    <text evidence="5">Belongs to the vitamin-B12 dependent methionine synthase family.</text>
</comment>
<dbReference type="PIRSF" id="PIRSF037472">
    <property type="entry name" value="DHPS_mtfrase"/>
    <property type="match status" value="1"/>
</dbReference>
<evidence type="ECO:0000256" key="7">
    <source>
        <dbReference type="ARBA" id="ARBA00013998"/>
    </source>
</evidence>
<evidence type="ECO:0000256" key="10">
    <source>
        <dbReference type="ARBA" id="ARBA00022628"/>
    </source>
</evidence>
<evidence type="ECO:0000256" key="4">
    <source>
        <dbReference type="ARBA" id="ARBA00005178"/>
    </source>
</evidence>
<name>A0A4R3Z9S6_9FIRM</name>
<keyword evidence="9" id="KW-0028">Amino-acid biosynthesis</keyword>
<accession>A0A4R3Z9S6</accession>
<dbReference type="EC" id="2.1.1.13" evidence="6"/>
<dbReference type="PROSITE" id="PS51332">
    <property type="entry name" value="B12_BINDING"/>
    <property type="match status" value="1"/>
</dbReference>
<dbReference type="Pfam" id="PF02574">
    <property type="entry name" value="S-methyl_trans"/>
    <property type="match status" value="1"/>
</dbReference>
<dbReference type="Gene3D" id="3.40.50.280">
    <property type="entry name" value="Cobalamin-binding domain"/>
    <property type="match status" value="1"/>
</dbReference>
<evidence type="ECO:0000256" key="19">
    <source>
        <dbReference type="PROSITE-ProRule" id="PRU00333"/>
    </source>
</evidence>
<feature type="binding site" evidence="19">
    <location>
        <position position="204"/>
    </location>
    <ligand>
        <name>Zn(2+)</name>
        <dbReference type="ChEBI" id="CHEBI:29105"/>
    </ligand>
</feature>
<evidence type="ECO:0000313" key="25">
    <source>
        <dbReference type="Proteomes" id="UP000295515"/>
    </source>
</evidence>
<evidence type="ECO:0000256" key="3">
    <source>
        <dbReference type="ARBA" id="ARBA00001956"/>
    </source>
</evidence>
<evidence type="ECO:0000256" key="11">
    <source>
        <dbReference type="ARBA" id="ARBA00022679"/>
    </source>
</evidence>
<evidence type="ECO:0000259" key="21">
    <source>
        <dbReference type="PROSITE" id="PS50972"/>
    </source>
</evidence>
<comment type="catalytic activity">
    <reaction evidence="1">
        <text>(6S)-5-methyl-5,6,7,8-tetrahydrofolate + L-homocysteine = (6S)-5,6,7,8-tetrahydrofolate + L-methionine</text>
        <dbReference type="Rhea" id="RHEA:11172"/>
        <dbReference type="ChEBI" id="CHEBI:18608"/>
        <dbReference type="ChEBI" id="CHEBI:57453"/>
        <dbReference type="ChEBI" id="CHEBI:57844"/>
        <dbReference type="ChEBI" id="CHEBI:58199"/>
        <dbReference type="EC" id="2.1.1.13"/>
    </reaction>
</comment>
<dbReference type="InterPro" id="IPR000489">
    <property type="entry name" value="Pterin-binding_dom"/>
</dbReference>
<keyword evidence="16" id="KW-0170">Cobalt</keyword>
<dbReference type="RefSeq" id="WP_132226199.1">
    <property type="nucleotide sequence ID" value="NZ_JANKBF010000003.1"/>
</dbReference>
<keyword evidence="8 19" id="KW-0489">Methyltransferase</keyword>
<evidence type="ECO:0000256" key="13">
    <source>
        <dbReference type="ARBA" id="ARBA00022723"/>
    </source>
</evidence>
<dbReference type="SUPFAM" id="SSF52242">
    <property type="entry name" value="Cobalamin (vitamin B12)-binding domain"/>
    <property type="match status" value="1"/>
</dbReference>
<evidence type="ECO:0000259" key="20">
    <source>
        <dbReference type="PROSITE" id="PS50970"/>
    </source>
</evidence>
<keyword evidence="12" id="KW-0949">S-adenosyl-L-methionine</keyword>
<feature type="binding site" evidence="19">
    <location>
        <position position="270"/>
    </location>
    <ligand>
        <name>Zn(2+)</name>
        <dbReference type="ChEBI" id="CHEBI:29105"/>
    </ligand>
</feature>
<organism evidence="24 25">
    <name type="scientific">Longibaculum muris</name>
    <dbReference type="NCBI Taxonomy" id="1796628"/>
    <lineage>
        <taxon>Bacteria</taxon>
        <taxon>Bacillati</taxon>
        <taxon>Bacillota</taxon>
        <taxon>Erysipelotrichia</taxon>
        <taxon>Erysipelotrichales</taxon>
        <taxon>Coprobacillaceae</taxon>
        <taxon>Longibaculum</taxon>
    </lineage>
</organism>
<feature type="domain" description="Hcy-binding" evidence="20">
    <location>
        <begin position="1"/>
        <end position="284"/>
    </location>
</feature>
<dbReference type="GO" id="GO:0005829">
    <property type="term" value="C:cytosol"/>
    <property type="evidence" value="ECO:0007669"/>
    <property type="project" value="TreeGrafter"/>
</dbReference>
<dbReference type="UniPathway" id="UPA00051">
    <property type="reaction ID" value="UER00081"/>
</dbReference>
<dbReference type="SMART" id="SM01018">
    <property type="entry name" value="B12-binding_2"/>
    <property type="match status" value="1"/>
</dbReference>
<dbReference type="InterPro" id="IPR003759">
    <property type="entry name" value="Cbl-bd_cap"/>
</dbReference>
<evidence type="ECO:0000256" key="8">
    <source>
        <dbReference type="ARBA" id="ARBA00022603"/>
    </source>
</evidence>
<keyword evidence="15" id="KW-0486">Methionine biosynthesis</keyword>
<keyword evidence="14 19" id="KW-0862">Zinc</keyword>
<evidence type="ECO:0000256" key="2">
    <source>
        <dbReference type="ARBA" id="ARBA00001947"/>
    </source>
</evidence>
<dbReference type="PROSITE" id="PS51337">
    <property type="entry name" value="B12_BINDING_NTER"/>
    <property type="match status" value="1"/>
</dbReference>
<dbReference type="Gene3D" id="3.20.20.20">
    <property type="entry name" value="Dihydropteroate synthase-like"/>
    <property type="match status" value="1"/>
</dbReference>
<dbReference type="PROSITE" id="PS50970">
    <property type="entry name" value="HCY"/>
    <property type="match status" value="1"/>
</dbReference>
<dbReference type="Gene3D" id="3.20.20.330">
    <property type="entry name" value="Homocysteine-binding-like domain"/>
    <property type="match status" value="1"/>
</dbReference>
<dbReference type="GO" id="GO:0032259">
    <property type="term" value="P:methylation"/>
    <property type="evidence" value="ECO:0007669"/>
    <property type="project" value="UniProtKB-KW"/>
</dbReference>
<feature type="domain" description="Pterin-binding" evidence="21">
    <location>
        <begin position="312"/>
        <end position="555"/>
    </location>
</feature>
<comment type="cofactor">
    <cofactor evidence="3">
        <name>methylcob(III)alamin</name>
        <dbReference type="ChEBI" id="CHEBI:28115"/>
    </cofactor>
</comment>
<dbReference type="InterPro" id="IPR036589">
    <property type="entry name" value="HCY_dom_sf"/>
</dbReference>
<comment type="cofactor">
    <cofactor evidence="2 19">
        <name>Zn(2+)</name>
        <dbReference type="ChEBI" id="CHEBI:29105"/>
    </cofactor>
</comment>
<dbReference type="PANTHER" id="PTHR45833">
    <property type="entry name" value="METHIONINE SYNTHASE"/>
    <property type="match status" value="1"/>
</dbReference>
<keyword evidence="13 19" id="KW-0479">Metal-binding</keyword>
<comment type="caution">
    <text evidence="24">The sequence shown here is derived from an EMBL/GenBank/DDBJ whole genome shotgun (WGS) entry which is preliminary data.</text>
</comment>
<dbReference type="SUPFAM" id="SSF51717">
    <property type="entry name" value="Dihydropteroate synthetase-like"/>
    <property type="match status" value="1"/>
</dbReference>
<dbReference type="EMBL" id="SMCQ01000002">
    <property type="protein sequence ID" value="TCW02170.1"/>
    <property type="molecule type" value="Genomic_DNA"/>
</dbReference>
<reference evidence="24 25" key="1">
    <citation type="submission" date="2019-03" db="EMBL/GenBank/DDBJ databases">
        <title>Genomic Encyclopedia of Type Strains, Phase IV (KMG-IV): sequencing the most valuable type-strain genomes for metagenomic binning, comparative biology and taxonomic classification.</title>
        <authorList>
            <person name="Goeker M."/>
        </authorList>
    </citation>
    <scope>NUCLEOTIDE SEQUENCE [LARGE SCALE GENOMIC DNA]</scope>
    <source>
        <strain evidence="24 25">DSM 29487</strain>
    </source>
</reference>
<proteinExistence type="inferred from homology"/>
<evidence type="ECO:0000256" key="1">
    <source>
        <dbReference type="ARBA" id="ARBA00001700"/>
    </source>
</evidence>
<keyword evidence="25" id="KW-1185">Reference proteome</keyword>
<dbReference type="GO" id="GO:0031419">
    <property type="term" value="F:cobalamin binding"/>
    <property type="evidence" value="ECO:0007669"/>
    <property type="project" value="UniProtKB-KW"/>
</dbReference>
<protein>
    <recommendedName>
        <fullName evidence="7">Methionine synthase</fullName>
        <ecNumber evidence="6">2.1.1.13</ecNumber>
    </recommendedName>
    <alternativeName>
        <fullName evidence="18">5-methyltetrahydrofolate--homocysteine methyltransferase</fullName>
    </alternativeName>
</protein>
<evidence type="ECO:0000256" key="18">
    <source>
        <dbReference type="ARBA" id="ARBA00031040"/>
    </source>
</evidence>